<keyword evidence="2 4" id="KW-0547">Nucleotide-binding</keyword>
<dbReference type="AlphaFoldDB" id="A0A921IJX3"/>
<dbReference type="Pfam" id="PF13535">
    <property type="entry name" value="ATP-grasp_4"/>
    <property type="match status" value="1"/>
</dbReference>
<name>A0A921IJX3_9FIRM</name>
<dbReference type="EMBL" id="DYVE01000120">
    <property type="protein sequence ID" value="HJG27951.1"/>
    <property type="molecule type" value="Genomic_DNA"/>
</dbReference>
<evidence type="ECO:0000313" key="6">
    <source>
        <dbReference type="EMBL" id="HJG27951.1"/>
    </source>
</evidence>
<reference evidence="6" key="1">
    <citation type="journal article" date="2021" name="PeerJ">
        <title>Extensive microbial diversity within the chicken gut microbiome revealed by metagenomics and culture.</title>
        <authorList>
            <person name="Gilroy R."/>
            <person name="Ravi A."/>
            <person name="Getino M."/>
            <person name="Pursley I."/>
            <person name="Horton D.L."/>
            <person name="Alikhan N.F."/>
            <person name="Baker D."/>
            <person name="Gharbi K."/>
            <person name="Hall N."/>
            <person name="Watson M."/>
            <person name="Adriaenssens E.M."/>
            <person name="Foster-Nyarko E."/>
            <person name="Jarju S."/>
            <person name="Secka A."/>
            <person name="Antonio M."/>
            <person name="Oren A."/>
            <person name="Chaudhuri R.R."/>
            <person name="La Ragione R."/>
            <person name="Hildebrand F."/>
            <person name="Pallen M.J."/>
        </authorList>
    </citation>
    <scope>NUCLEOTIDE SEQUENCE</scope>
    <source>
        <strain evidence="6">ChiBcec21-2208</strain>
    </source>
</reference>
<evidence type="ECO:0000313" key="7">
    <source>
        <dbReference type="Proteomes" id="UP000782880"/>
    </source>
</evidence>
<dbReference type="PROSITE" id="PS50975">
    <property type="entry name" value="ATP_GRASP"/>
    <property type="match status" value="1"/>
</dbReference>
<feature type="domain" description="ATP-grasp" evidence="5">
    <location>
        <begin position="111"/>
        <end position="299"/>
    </location>
</feature>
<dbReference type="InterPro" id="IPR013815">
    <property type="entry name" value="ATP_grasp_subdomain_1"/>
</dbReference>
<dbReference type="SUPFAM" id="SSF56059">
    <property type="entry name" value="Glutathione synthetase ATP-binding domain-like"/>
    <property type="match status" value="1"/>
</dbReference>
<dbReference type="InterPro" id="IPR052032">
    <property type="entry name" value="ATP-dep_AA_Ligase"/>
</dbReference>
<dbReference type="InterPro" id="IPR016185">
    <property type="entry name" value="PreATP-grasp_dom_sf"/>
</dbReference>
<dbReference type="Gene3D" id="3.40.50.20">
    <property type="match status" value="1"/>
</dbReference>
<keyword evidence="3 4" id="KW-0067">ATP-binding</keyword>
<evidence type="ECO:0000256" key="2">
    <source>
        <dbReference type="ARBA" id="ARBA00022741"/>
    </source>
</evidence>
<proteinExistence type="predicted"/>
<dbReference type="GO" id="GO:0046872">
    <property type="term" value="F:metal ion binding"/>
    <property type="evidence" value="ECO:0007669"/>
    <property type="project" value="InterPro"/>
</dbReference>
<dbReference type="InterPro" id="IPR011761">
    <property type="entry name" value="ATP-grasp"/>
</dbReference>
<dbReference type="PANTHER" id="PTHR43585">
    <property type="entry name" value="FUMIPYRROLE BIOSYNTHESIS PROTEIN C"/>
    <property type="match status" value="1"/>
</dbReference>
<organism evidence="6 7">
    <name type="scientific">Subdoligranulum variabile</name>
    <dbReference type="NCBI Taxonomy" id="214851"/>
    <lineage>
        <taxon>Bacteria</taxon>
        <taxon>Bacillati</taxon>
        <taxon>Bacillota</taxon>
        <taxon>Clostridia</taxon>
        <taxon>Eubacteriales</taxon>
        <taxon>Oscillospiraceae</taxon>
        <taxon>Subdoligranulum</taxon>
    </lineage>
</organism>
<evidence type="ECO:0000256" key="1">
    <source>
        <dbReference type="ARBA" id="ARBA00022598"/>
    </source>
</evidence>
<protein>
    <submittedName>
        <fullName evidence="6">ATP-grasp domain-containing protein</fullName>
    </submittedName>
</protein>
<dbReference type="SUPFAM" id="SSF52440">
    <property type="entry name" value="PreATP-grasp domain"/>
    <property type="match status" value="1"/>
</dbReference>
<gene>
    <name evidence="6" type="ORF">K8V20_04805</name>
</gene>
<dbReference type="Proteomes" id="UP000782880">
    <property type="component" value="Unassembled WGS sequence"/>
</dbReference>
<dbReference type="GO" id="GO:0005524">
    <property type="term" value="F:ATP binding"/>
    <property type="evidence" value="ECO:0007669"/>
    <property type="project" value="UniProtKB-UniRule"/>
</dbReference>
<dbReference type="GO" id="GO:0016874">
    <property type="term" value="F:ligase activity"/>
    <property type="evidence" value="ECO:0007669"/>
    <property type="project" value="UniProtKB-KW"/>
</dbReference>
<evidence type="ECO:0000259" key="5">
    <source>
        <dbReference type="PROSITE" id="PS50975"/>
    </source>
</evidence>
<comment type="caution">
    <text evidence="6">The sequence shown here is derived from an EMBL/GenBank/DDBJ whole genome shotgun (WGS) entry which is preliminary data.</text>
</comment>
<evidence type="ECO:0000256" key="3">
    <source>
        <dbReference type="ARBA" id="ARBA00022840"/>
    </source>
</evidence>
<reference evidence="6" key="2">
    <citation type="submission" date="2021-09" db="EMBL/GenBank/DDBJ databases">
        <authorList>
            <person name="Gilroy R."/>
        </authorList>
    </citation>
    <scope>NUCLEOTIDE SEQUENCE</scope>
    <source>
        <strain evidence="6">ChiBcec21-2208</strain>
    </source>
</reference>
<dbReference type="Gene3D" id="3.30.1490.20">
    <property type="entry name" value="ATP-grasp fold, A domain"/>
    <property type="match status" value="1"/>
</dbReference>
<accession>A0A921IJX3</accession>
<dbReference type="PANTHER" id="PTHR43585:SF2">
    <property type="entry name" value="ATP-GRASP ENZYME FSQD"/>
    <property type="match status" value="1"/>
</dbReference>
<sequence length="394" mass="42169">MSDRQPVGVVVGASSESLHALSLARNLGLYTIAMDGNPNAEGLAAADRAIVVDIRDPDALAAALEGTVPDVVIPVPIGRYLIAGAALNDRFDLPGVRESAAQLCTDKWAFHRRLHPLGLRRADCRLLRTAADRAAAADFPLPAILKPRTGSGSRGVVRVDTPAARDAALAALPEGEEYLIETAVPGQEYGMDAVVIGGRFTPVLLRKKLNTPPPHCQCVGYFSQPAGTPRFTAAAAAVEQAAAALGVDNAVLHADLIEAPDGFFPIELSARPSGHDLHNLFTPLVTGVDMVENYLRFALGMPYNFSPRQYHDGLIRFFDFGGCTITSVPDEKDLMARYPLAAYRCALVPGQRLDPVRDGSVMHRGYFVLRGGDEKELTARADALLAEFGREALV</sequence>
<keyword evidence="1" id="KW-0436">Ligase</keyword>
<dbReference type="Gene3D" id="3.30.470.20">
    <property type="entry name" value="ATP-grasp fold, B domain"/>
    <property type="match status" value="1"/>
</dbReference>
<evidence type="ECO:0000256" key="4">
    <source>
        <dbReference type="PROSITE-ProRule" id="PRU00409"/>
    </source>
</evidence>